<gene>
    <name evidence="2" type="ORF">EIN_311000</name>
</gene>
<evidence type="ECO:0008006" key="4">
    <source>
        <dbReference type="Google" id="ProtNLM"/>
    </source>
</evidence>
<name>L7FM33_ENTIV</name>
<feature type="compositionally biased region" description="Acidic residues" evidence="1">
    <location>
        <begin position="316"/>
        <end position="356"/>
    </location>
</feature>
<evidence type="ECO:0000313" key="3">
    <source>
        <dbReference type="Proteomes" id="UP000014680"/>
    </source>
</evidence>
<keyword evidence="3" id="KW-1185">Reference proteome</keyword>
<dbReference type="Proteomes" id="UP000014680">
    <property type="component" value="Unassembled WGS sequence"/>
</dbReference>
<dbReference type="AlphaFoldDB" id="L7FM33"/>
<dbReference type="OrthoDB" id="29042at2759"/>
<dbReference type="RefSeq" id="XP_004184334.1">
    <property type="nucleotide sequence ID" value="XM_004184286.1"/>
</dbReference>
<dbReference type="EMBL" id="KB207088">
    <property type="protein sequence ID" value="ELP84988.1"/>
    <property type="molecule type" value="Genomic_DNA"/>
</dbReference>
<feature type="region of interest" description="Disordered" evidence="1">
    <location>
        <begin position="310"/>
        <end position="377"/>
    </location>
</feature>
<protein>
    <recommendedName>
        <fullName evidence="4">C-CAP/cofactor C-like domain-containing protein</fullName>
    </recommendedName>
</protein>
<reference evidence="2 3" key="1">
    <citation type="submission" date="2012-10" db="EMBL/GenBank/DDBJ databases">
        <authorList>
            <person name="Zafar N."/>
            <person name="Inman J."/>
            <person name="Hall N."/>
            <person name="Lorenzi H."/>
            <person name="Caler E."/>
        </authorList>
    </citation>
    <scope>NUCLEOTIDE SEQUENCE [LARGE SCALE GENOMIC DNA]</scope>
    <source>
        <strain evidence="2 3">IP1</strain>
    </source>
</reference>
<proteinExistence type="predicted"/>
<evidence type="ECO:0000256" key="1">
    <source>
        <dbReference type="SAM" id="MobiDB-lite"/>
    </source>
</evidence>
<sequence>MSKLEIVYMMNVALYINTVESLKTFMEVNKKCDSCLGGLYINPFIDVSVQSFSMFKEQRKALYTSIFLFLLKAFPKIETLQCVDFMLGDANKVINKVKKIRLVKTPHNRNRLSGIVTLTHYHPKISPQAIPKIVNLCVVTNNKKIIPNEAYTSLESVQVDGWIRNKDLLSAIFGLPNVKNVTIWNCTHISYLNTICDCISEVNLKHQHKLDNVNISVFIEKSISTEIYKEEFESAFLALKQLGVSVYYNTENVIDNCHILDESRFIGEVVVTNKKGLDFGCFKNDRESDIDVYHNRVEYDKWMTKIRHHKNHEQEDRDDGDYITDNLNDENFDDNEYDIESRDDENDDITDDDNEKENDISNDQNDIEEVDSQDEKIRNKIEVPNQNEWYNAETRYPITCPLVLLDDVIPTFNLQSRLVVRLTLFNITKQTICNLFCTRVIIEKCSEMTVTLRGVESTCCINCSALSLVIEDFANTISFTNVQHTTVESHSACPMWSITLNRSSTISIKNMTIGSLEATQTNDVTITHCNLGNIFFIKCSHMTLDKTNKPIKTGKVKTKYFRDVTASHIHALLNGHFKVLNSQLSQFTNLPTNDQIATLVALTDKCNSIAEQEVSFDVFCGVVLNDGQVEMLSFENQKTIPPFLTSENVDIKISITNNSIKEVFIEKANHVFVDSYFDIQIHCGVASSVVSNTSNVMYCGVSFDKNVASVVNSQTEESSQSTTSLIRVCGKVGFCGYLVKFDLENFYYLQRKTENAENVVVQMKEQKVVDFRDVPWKRIQIENVNKGTYVADKLILNNNTVYVKLDGIKFKTIVSNKTTQIEQKVTQKVAVQNTMFVNTKKTSVSWKECKTIKCGEKVEKLVVKSCELLEEIVIGENTQSVHLQSCKKLKTIVGKMRGVKIVVKDCPFLLSNTKHGKRNKITFMP</sequence>
<evidence type="ECO:0000313" key="2">
    <source>
        <dbReference type="EMBL" id="ELP84988.1"/>
    </source>
</evidence>
<dbReference type="KEGG" id="eiv:EIN_311000"/>
<dbReference type="VEuPathDB" id="AmoebaDB:EIN_311000"/>
<dbReference type="GeneID" id="14883959"/>
<accession>L7FM33</accession>
<organism evidence="2 3">
    <name type="scientific">Entamoeba invadens IP1</name>
    <dbReference type="NCBI Taxonomy" id="370355"/>
    <lineage>
        <taxon>Eukaryota</taxon>
        <taxon>Amoebozoa</taxon>
        <taxon>Evosea</taxon>
        <taxon>Archamoebae</taxon>
        <taxon>Mastigamoebida</taxon>
        <taxon>Entamoebidae</taxon>
        <taxon>Entamoeba</taxon>
    </lineage>
</organism>